<keyword evidence="1" id="KW-0472">Membrane</keyword>
<keyword evidence="1" id="KW-0812">Transmembrane</keyword>
<sequence length="97" mass="10863">MVLLINGSLFSVHVARRNNAYLGIGRTQGKSDVQKANIVCSTQRMKANFFLAVLFVRQNQQRLVKKYLLGFRLANTVLFSALFLALPASHSNPVIRT</sequence>
<gene>
    <name evidence="2" type="ORF">NP596_09340</name>
</gene>
<reference evidence="2 3" key="1">
    <citation type="submission" date="2022-07" db="EMBL/GenBank/DDBJ databases">
        <title>Methylomonas rivi sp. nov., Methylomonas rosea sp. nov., Methylomonas aureus sp. nov. and Methylomonas subterranea sp. nov., four novel methanotrophs isolated from a freshwater creek and the deep terrestrial subsurface.</title>
        <authorList>
            <person name="Abin C."/>
            <person name="Sankaranarayanan K."/>
            <person name="Garner C."/>
            <person name="Sindelar R."/>
            <person name="Kotary K."/>
            <person name="Garner R."/>
            <person name="Barclay S."/>
            <person name="Lawson P."/>
            <person name="Krumholz L."/>
        </authorList>
    </citation>
    <scope>NUCLEOTIDE SEQUENCE [LARGE SCALE GENOMIC DNA]</scope>
    <source>
        <strain evidence="2 3">WSC-6</strain>
    </source>
</reference>
<name>A0ABT1U4A0_9GAMM</name>
<evidence type="ECO:0008006" key="4">
    <source>
        <dbReference type="Google" id="ProtNLM"/>
    </source>
</evidence>
<accession>A0ABT1U4A0</accession>
<evidence type="ECO:0000256" key="1">
    <source>
        <dbReference type="SAM" id="Phobius"/>
    </source>
</evidence>
<evidence type="ECO:0000313" key="2">
    <source>
        <dbReference type="EMBL" id="MCQ8128662.1"/>
    </source>
</evidence>
<feature type="transmembrane region" description="Helical" evidence="1">
    <location>
        <begin position="67"/>
        <end position="88"/>
    </location>
</feature>
<keyword evidence="3" id="KW-1185">Reference proteome</keyword>
<dbReference type="EMBL" id="JANIBK010000038">
    <property type="protein sequence ID" value="MCQ8128662.1"/>
    <property type="molecule type" value="Genomic_DNA"/>
</dbReference>
<proteinExistence type="predicted"/>
<evidence type="ECO:0000313" key="3">
    <source>
        <dbReference type="Proteomes" id="UP001524586"/>
    </source>
</evidence>
<organism evidence="2 3">
    <name type="scientific">Methylomonas rivi</name>
    <dbReference type="NCBI Taxonomy" id="2952226"/>
    <lineage>
        <taxon>Bacteria</taxon>
        <taxon>Pseudomonadati</taxon>
        <taxon>Pseudomonadota</taxon>
        <taxon>Gammaproteobacteria</taxon>
        <taxon>Methylococcales</taxon>
        <taxon>Methylococcaceae</taxon>
        <taxon>Methylomonas</taxon>
    </lineage>
</organism>
<keyword evidence="1" id="KW-1133">Transmembrane helix</keyword>
<dbReference type="Proteomes" id="UP001524586">
    <property type="component" value="Unassembled WGS sequence"/>
</dbReference>
<protein>
    <recommendedName>
        <fullName evidence="4">Transposase</fullName>
    </recommendedName>
</protein>
<comment type="caution">
    <text evidence="2">The sequence shown here is derived from an EMBL/GenBank/DDBJ whole genome shotgun (WGS) entry which is preliminary data.</text>
</comment>